<evidence type="ECO:0000313" key="2">
    <source>
        <dbReference type="EMBL" id="KAK8744226.1"/>
    </source>
</evidence>
<dbReference type="Proteomes" id="UP001445076">
    <property type="component" value="Unassembled WGS sequence"/>
</dbReference>
<dbReference type="EMBL" id="JARKIK010000023">
    <property type="protein sequence ID" value="KAK8744226.1"/>
    <property type="molecule type" value="Genomic_DNA"/>
</dbReference>
<sequence length="450" mass="48609">MTPAPQIIETTSMEPTTAVISKFTTLEISPEPEIPDTMVMEPEPELEIIEATVPEIPEVVALEPAPAPQIPEVITLESAPQVIEAITMEPATSAPLKVNEITTLEPPPAPQVIEIITMESPRAPQLSARQPQAAQLPAPQLPAPQQPAPQLPVPQPPAPQPPAPQVIEVITMEPTLAPQPPAPQVIEVITMEPAFAPQPLPPQVIEVKAIDPTPVPHASEVMTMEPAPAPQVIEAITVEPESEVSEAMTTEPATAPPTTPEPEVTTTTPVPVRRPKPIRILPPIDLSRRISRYRTPKPSAYPTIATTPASSNIFSPPLSTSVRAGSRVRISSSHETSRNEVTQDRAPIVSIPFKAEVATSKYPRHNYGAADIRYAGGAVVITEIGTIEDTPLDEVQRILSGFGSRRRGLGRPQEKRTVQKPPPPEPVSEAKAPPESTSYDYTDYYYDDLY</sequence>
<feature type="compositionally biased region" description="Low complexity" evidence="1">
    <location>
        <begin position="261"/>
        <end position="271"/>
    </location>
</feature>
<gene>
    <name evidence="2" type="ORF">OTU49_001067</name>
</gene>
<protein>
    <submittedName>
        <fullName evidence="2">Uncharacterized protein</fullName>
    </submittedName>
</protein>
<feature type="region of interest" description="Disordered" evidence="1">
    <location>
        <begin position="240"/>
        <end position="277"/>
    </location>
</feature>
<dbReference type="AlphaFoldDB" id="A0AAW0XWK7"/>
<feature type="region of interest" description="Disordered" evidence="1">
    <location>
        <begin position="123"/>
        <end position="162"/>
    </location>
</feature>
<name>A0AAW0XWK7_CHEQU</name>
<reference evidence="2 3" key="1">
    <citation type="journal article" date="2024" name="BMC Genomics">
        <title>Genome assembly of redclaw crayfish (Cherax quadricarinatus) provides insights into its immune adaptation and hypoxia tolerance.</title>
        <authorList>
            <person name="Liu Z."/>
            <person name="Zheng J."/>
            <person name="Li H."/>
            <person name="Fang K."/>
            <person name="Wang S."/>
            <person name="He J."/>
            <person name="Zhou D."/>
            <person name="Weng S."/>
            <person name="Chi M."/>
            <person name="Gu Z."/>
            <person name="He J."/>
            <person name="Li F."/>
            <person name="Wang M."/>
        </authorList>
    </citation>
    <scope>NUCLEOTIDE SEQUENCE [LARGE SCALE GENOMIC DNA]</scope>
    <source>
        <strain evidence="2">ZL_2023a</strain>
    </source>
</reference>
<accession>A0AAW0XWK7</accession>
<comment type="caution">
    <text evidence="2">The sequence shown here is derived from an EMBL/GenBank/DDBJ whole genome shotgun (WGS) entry which is preliminary data.</text>
</comment>
<evidence type="ECO:0000256" key="1">
    <source>
        <dbReference type="SAM" id="MobiDB-lite"/>
    </source>
</evidence>
<keyword evidence="3" id="KW-1185">Reference proteome</keyword>
<proteinExistence type="predicted"/>
<feature type="region of interest" description="Disordered" evidence="1">
    <location>
        <begin position="402"/>
        <end position="442"/>
    </location>
</feature>
<evidence type="ECO:0000313" key="3">
    <source>
        <dbReference type="Proteomes" id="UP001445076"/>
    </source>
</evidence>
<feature type="compositionally biased region" description="Low complexity" evidence="1">
    <location>
        <begin position="123"/>
        <end position="138"/>
    </location>
</feature>
<organism evidence="2 3">
    <name type="scientific">Cherax quadricarinatus</name>
    <name type="common">Australian red claw crayfish</name>
    <dbReference type="NCBI Taxonomy" id="27406"/>
    <lineage>
        <taxon>Eukaryota</taxon>
        <taxon>Metazoa</taxon>
        <taxon>Ecdysozoa</taxon>
        <taxon>Arthropoda</taxon>
        <taxon>Crustacea</taxon>
        <taxon>Multicrustacea</taxon>
        <taxon>Malacostraca</taxon>
        <taxon>Eumalacostraca</taxon>
        <taxon>Eucarida</taxon>
        <taxon>Decapoda</taxon>
        <taxon>Pleocyemata</taxon>
        <taxon>Astacidea</taxon>
        <taxon>Parastacoidea</taxon>
        <taxon>Parastacidae</taxon>
        <taxon>Cherax</taxon>
    </lineage>
</organism>
<feature type="compositionally biased region" description="Pro residues" evidence="1">
    <location>
        <begin position="139"/>
        <end position="162"/>
    </location>
</feature>